<keyword evidence="1" id="KW-0812">Transmembrane</keyword>
<protein>
    <submittedName>
        <fullName evidence="2">Uncharacterized protein</fullName>
    </submittedName>
</protein>
<keyword evidence="3" id="KW-1185">Reference proteome</keyword>
<proteinExistence type="predicted"/>
<dbReference type="RefSeq" id="WP_341770362.1">
    <property type="nucleotide sequence ID" value="NZ_SNYJ01000026.1"/>
</dbReference>
<keyword evidence="1" id="KW-0472">Membrane</keyword>
<dbReference type="NCBIfam" id="NF045534">
    <property type="entry name" value="small_EYxxD"/>
    <property type="match status" value="1"/>
</dbReference>
<reference evidence="2 3" key="1">
    <citation type="submission" date="2019-03" db="EMBL/GenBank/DDBJ databases">
        <title>Genomic Encyclopedia of Type Strains, Phase IV (KMG-IV): sequencing the most valuable type-strain genomes for metagenomic binning, comparative biology and taxonomic classification.</title>
        <authorList>
            <person name="Goeker M."/>
        </authorList>
    </citation>
    <scope>NUCLEOTIDE SEQUENCE [LARGE SCALE GENOMIC DNA]</scope>
    <source>
        <strain evidence="2 3">DSM 28697</strain>
    </source>
</reference>
<sequence>MNIMEHFTDMIFVYAVIIGSLVAIAFVYVKKRRRQ</sequence>
<dbReference type="EMBL" id="SNYJ01000026">
    <property type="protein sequence ID" value="TDQ34154.1"/>
    <property type="molecule type" value="Genomic_DNA"/>
</dbReference>
<name>A0A4R6TTC4_9BACI</name>
<dbReference type="Proteomes" id="UP000295632">
    <property type="component" value="Unassembled WGS sequence"/>
</dbReference>
<evidence type="ECO:0000313" key="2">
    <source>
        <dbReference type="EMBL" id="TDQ34154.1"/>
    </source>
</evidence>
<organism evidence="2 3">
    <name type="scientific">Aureibacillus halotolerans</name>
    <dbReference type="NCBI Taxonomy" id="1508390"/>
    <lineage>
        <taxon>Bacteria</taxon>
        <taxon>Bacillati</taxon>
        <taxon>Bacillota</taxon>
        <taxon>Bacilli</taxon>
        <taxon>Bacillales</taxon>
        <taxon>Bacillaceae</taxon>
        <taxon>Aureibacillus</taxon>
    </lineage>
</organism>
<evidence type="ECO:0000313" key="3">
    <source>
        <dbReference type="Proteomes" id="UP000295632"/>
    </source>
</evidence>
<keyword evidence="1" id="KW-1133">Transmembrane helix</keyword>
<feature type="transmembrane region" description="Helical" evidence="1">
    <location>
        <begin position="12"/>
        <end position="29"/>
    </location>
</feature>
<comment type="caution">
    <text evidence="2">The sequence shown here is derived from an EMBL/GenBank/DDBJ whole genome shotgun (WGS) entry which is preliminary data.</text>
</comment>
<gene>
    <name evidence="2" type="ORF">EV213_12619</name>
</gene>
<dbReference type="AlphaFoldDB" id="A0A4R6TTC4"/>
<accession>A0A4R6TTC4</accession>
<evidence type="ECO:0000256" key="1">
    <source>
        <dbReference type="SAM" id="Phobius"/>
    </source>
</evidence>